<organism evidence="1 2">
    <name type="scientific">Bombardia bombarda</name>
    <dbReference type="NCBI Taxonomy" id="252184"/>
    <lineage>
        <taxon>Eukaryota</taxon>
        <taxon>Fungi</taxon>
        <taxon>Dikarya</taxon>
        <taxon>Ascomycota</taxon>
        <taxon>Pezizomycotina</taxon>
        <taxon>Sordariomycetes</taxon>
        <taxon>Sordariomycetidae</taxon>
        <taxon>Sordariales</taxon>
        <taxon>Lasiosphaeriaceae</taxon>
        <taxon>Bombardia</taxon>
    </lineage>
</organism>
<dbReference type="AlphaFoldDB" id="A0AA39XC17"/>
<keyword evidence="2" id="KW-1185">Reference proteome</keyword>
<dbReference type="Proteomes" id="UP001174934">
    <property type="component" value="Unassembled WGS sequence"/>
</dbReference>
<accession>A0AA39XC17</accession>
<dbReference type="EMBL" id="JAULSR010000002">
    <property type="protein sequence ID" value="KAK0631158.1"/>
    <property type="molecule type" value="Genomic_DNA"/>
</dbReference>
<gene>
    <name evidence="1" type="ORF">B0T17DRAFT_530280</name>
</gene>
<comment type="caution">
    <text evidence="1">The sequence shown here is derived from an EMBL/GenBank/DDBJ whole genome shotgun (WGS) entry which is preliminary data.</text>
</comment>
<evidence type="ECO:0000313" key="2">
    <source>
        <dbReference type="Proteomes" id="UP001174934"/>
    </source>
</evidence>
<reference evidence="1" key="1">
    <citation type="submission" date="2023-06" db="EMBL/GenBank/DDBJ databases">
        <title>Genome-scale phylogeny and comparative genomics of the fungal order Sordariales.</title>
        <authorList>
            <consortium name="Lawrence Berkeley National Laboratory"/>
            <person name="Hensen N."/>
            <person name="Bonometti L."/>
            <person name="Westerberg I."/>
            <person name="Brannstrom I.O."/>
            <person name="Guillou S."/>
            <person name="Cros-Aarteil S."/>
            <person name="Calhoun S."/>
            <person name="Haridas S."/>
            <person name="Kuo A."/>
            <person name="Mondo S."/>
            <person name="Pangilinan J."/>
            <person name="Riley R."/>
            <person name="LaButti K."/>
            <person name="Andreopoulos B."/>
            <person name="Lipzen A."/>
            <person name="Chen C."/>
            <person name="Yanf M."/>
            <person name="Daum C."/>
            <person name="Ng V."/>
            <person name="Clum A."/>
            <person name="Steindorff A."/>
            <person name="Ohm R."/>
            <person name="Martin F."/>
            <person name="Silar P."/>
            <person name="Natvig D."/>
            <person name="Lalanne C."/>
            <person name="Gautier V."/>
            <person name="Ament-velasquez S.L."/>
            <person name="Kruys A."/>
            <person name="Hutchinson M.I."/>
            <person name="Powell A.J."/>
            <person name="Barry K."/>
            <person name="Miller A.N."/>
            <person name="Grigoriev I.V."/>
            <person name="Debuchy R."/>
            <person name="Gladieux P."/>
            <person name="Thoren M.H."/>
            <person name="Johannesson H."/>
        </authorList>
    </citation>
    <scope>NUCLEOTIDE SEQUENCE</scope>
    <source>
        <strain evidence="1">SMH3391-2</strain>
    </source>
</reference>
<evidence type="ECO:0000313" key="1">
    <source>
        <dbReference type="EMBL" id="KAK0631158.1"/>
    </source>
</evidence>
<proteinExistence type="predicted"/>
<protein>
    <submittedName>
        <fullName evidence="1">Uncharacterized protein</fullName>
    </submittedName>
</protein>
<sequence>MPDTTESPPASPALDGIELDDDVDVFDVGMFTSGAVAGGFHTKNNPKDPYQRSQVVQRSGAIDVRCTVVDIIHGAMSDDSEFWATLMVLQFRFDPQKKSRRVSAATLSLQFDPLDPDDEVPEVEAVSFDGHYSLVPSKQTEHVTKGLTGSAGVSYVAETKLEPKWEKTVERETTDATTVSGGKYVVNNVEPNRVAKWTLLENKTLKTGIPSSLRVAVLVKRRDEKNFTCMPKIEVKADKWTRMETCFSRVEPDDAVILQPTPDRKPTNKLMVYNVEELGSLDLQKLSDVTFTTMITDGIKSHQQQT</sequence>
<name>A0AA39XC17_9PEZI</name>